<dbReference type="InterPro" id="IPR044581">
    <property type="entry name" value="TPC1_plant"/>
</dbReference>
<dbReference type="OrthoDB" id="1934278at2759"/>
<feature type="transmembrane region" description="Helical" evidence="8">
    <location>
        <begin position="50"/>
        <end position="68"/>
    </location>
</feature>
<keyword evidence="8" id="KW-0812">Transmembrane</keyword>
<dbReference type="Proteomes" id="UP000631114">
    <property type="component" value="Unassembled WGS sequence"/>
</dbReference>
<evidence type="ECO:0000256" key="4">
    <source>
        <dbReference type="ARBA" id="ARBA00022737"/>
    </source>
</evidence>
<dbReference type="PANTHER" id="PTHR46988:SF2">
    <property type="entry name" value="TWO PORE CALCIUM CHANNEL PROTEIN 1"/>
    <property type="match status" value="1"/>
</dbReference>
<evidence type="ECO:0000256" key="8">
    <source>
        <dbReference type="SAM" id="Phobius"/>
    </source>
</evidence>
<keyword evidence="6" id="KW-0406">Ion transport</keyword>
<keyword evidence="3" id="KW-0107">Calcium channel</keyword>
<dbReference type="EMBL" id="JADFTS010000004">
    <property type="protein sequence ID" value="KAF9610881.1"/>
    <property type="molecule type" value="Genomic_DNA"/>
</dbReference>
<keyword evidence="7" id="KW-0407">Ion channel</keyword>
<evidence type="ECO:0000313" key="9">
    <source>
        <dbReference type="EMBL" id="KAF9610881.1"/>
    </source>
</evidence>
<accession>A0A835I586</accession>
<comment type="caution">
    <text evidence="9">The sequence shown here is derived from an EMBL/GenBank/DDBJ whole genome shotgun (WGS) entry which is preliminary data.</text>
</comment>
<dbReference type="PANTHER" id="PTHR46988">
    <property type="entry name" value="TWO PORE CALCIUM CHANNEL PROTEIN 1"/>
    <property type="match status" value="1"/>
</dbReference>
<dbReference type="GO" id="GO:0005774">
    <property type="term" value="C:vacuolar membrane"/>
    <property type="evidence" value="ECO:0007669"/>
    <property type="project" value="TreeGrafter"/>
</dbReference>
<keyword evidence="1" id="KW-0813">Transport</keyword>
<evidence type="ECO:0000256" key="1">
    <source>
        <dbReference type="ARBA" id="ARBA00022448"/>
    </source>
</evidence>
<dbReference type="GO" id="GO:0000325">
    <property type="term" value="C:plant-type vacuole"/>
    <property type="evidence" value="ECO:0007669"/>
    <property type="project" value="TreeGrafter"/>
</dbReference>
<evidence type="ECO:0000313" key="10">
    <source>
        <dbReference type="Proteomes" id="UP000631114"/>
    </source>
</evidence>
<keyword evidence="8" id="KW-1133">Transmembrane helix</keyword>
<reference evidence="9 10" key="1">
    <citation type="submission" date="2020-10" db="EMBL/GenBank/DDBJ databases">
        <title>The Coptis chinensis genome and diversification of protoberbering-type alkaloids.</title>
        <authorList>
            <person name="Wang B."/>
            <person name="Shu S."/>
            <person name="Song C."/>
            <person name="Liu Y."/>
        </authorList>
    </citation>
    <scope>NUCLEOTIDE SEQUENCE [LARGE SCALE GENOMIC DNA]</scope>
    <source>
        <strain evidence="9">HL-2020</strain>
        <tissue evidence="9">Leaf</tissue>
    </source>
</reference>
<evidence type="ECO:0000256" key="7">
    <source>
        <dbReference type="ARBA" id="ARBA00023303"/>
    </source>
</evidence>
<dbReference type="AlphaFoldDB" id="A0A835I586"/>
<keyword evidence="5" id="KW-0106">Calcium</keyword>
<evidence type="ECO:0000256" key="6">
    <source>
        <dbReference type="ARBA" id="ARBA00023065"/>
    </source>
</evidence>
<proteinExistence type="predicted"/>
<evidence type="ECO:0000256" key="2">
    <source>
        <dbReference type="ARBA" id="ARBA00022568"/>
    </source>
</evidence>
<gene>
    <name evidence="9" type="ORF">IFM89_025343</name>
</gene>
<keyword evidence="2" id="KW-0109">Calcium transport</keyword>
<organism evidence="9 10">
    <name type="scientific">Coptis chinensis</name>
    <dbReference type="NCBI Taxonomy" id="261450"/>
    <lineage>
        <taxon>Eukaryota</taxon>
        <taxon>Viridiplantae</taxon>
        <taxon>Streptophyta</taxon>
        <taxon>Embryophyta</taxon>
        <taxon>Tracheophyta</taxon>
        <taxon>Spermatophyta</taxon>
        <taxon>Magnoliopsida</taxon>
        <taxon>Ranunculales</taxon>
        <taxon>Ranunculaceae</taxon>
        <taxon>Coptidoideae</taxon>
        <taxon>Coptis</taxon>
    </lineage>
</organism>
<evidence type="ECO:0000256" key="3">
    <source>
        <dbReference type="ARBA" id="ARBA00022673"/>
    </source>
</evidence>
<sequence>MWINLDEFNDLWNAIAWRFQKDASPSLFEKCPFYHAPLTEKLKDFVRGPMFGYIISAILMLNLVTVIIETTV</sequence>
<name>A0A835I586_9MAGN</name>
<protein>
    <submittedName>
        <fullName evidence="9">Uncharacterized protein</fullName>
    </submittedName>
</protein>
<dbReference type="GO" id="GO:0005245">
    <property type="term" value="F:voltage-gated calcium channel activity"/>
    <property type="evidence" value="ECO:0007669"/>
    <property type="project" value="InterPro"/>
</dbReference>
<keyword evidence="10" id="KW-1185">Reference proteome</keyword>
<keyword evidence="8" id="KW-0472">Membrane</keyword>
<keyword evidence="4" id="KW-0677">Repeat</keyword>
<evidence type="ECO:0000256" key="5">
    <source>
        <dbReference type="ARBA" id="ARBA00022837"/>
    </source>
</evidence>